<keyword evidence="3" id="KW-1185">Reference proteome</keyword>
<sequence>MSIQQGLISPPLSGRAYKADPPRVQDIHKAVNTADVFGHAPSASSSAHYAKPTGHLGHDHTIRSPVKKHKHGLSDADRAQRPLTPPMSKDVRHDQHESEHDGQDGHFRTDSEGDLLNAPASSSSYNTVKAANTRDQRASLPVTTSRRGLMAAASIRNRFDTLTKGLECESDDEHNPFLDRRPPTTSTKSESHAHHSHPYYDNFDSDQDAEGSVDGDALDRTAEHDVTPRASTSSSTATTPPRAPRHALAYRPARPFSERVRVDNEAVTGTMPIRDTPKNPFLAGGPADNGFHGPNRHAAYRRAQQIPGKERGKIAYVFRGQRVTYADPEYDSDDDDSELDEQYAKTNQFNPHHNPERPPRLQPRLLFPPPNASTSQPQAPGSKQSSAVQMEGRHGQTHTAYLPGAVEVVEDEFGGATSSSSYDDDTSHAPRTGGGLFVAQIAAQREQQLAAQGPTSSSRSSQSSDSFHSDQHSTGQQAARAPVYQAHALDAREHGEMMAPSSSTRLQSITRDSGAVGKGADGQQAARDALLARLNQTDWSDDDEDDERCNGSNERVRQGSQSRRAAADEEQEEQRVQTTHSLSRSQSHRKRMSEHEQQPGQHAGEEDGLARPMKRSRASYAY</sequence>
<dbReference type="KEGG" id="sgra:EX895_001176"/>
<dbReference type="GeneID" id="40724071"/>
<feature type="region of interest" description="Disordered" evidence="1">
    <location>
        <begin position="1"/>
        <end position="24"/>
    </location>
</feature>
<dbReference type="EMBL" id="SRRM01000003">
    <property type="protein sequence ID" value="TKY89879.1"/>
    <property type="molecule type" value="Genomic_DNA"/>
</dbReference>
<feature type="region of interest" description="Disordered" evidence="1">
    <location>
        <begin position="167"/>
        <end position="257"/>
    </location>
</feature>
<evidence type="ECO:0000313" key="3">
    <source>
        <dbReference type="Proteomes" id="UP000306050"/>
    </source>
</evidence>
<feature type="compositionally biased region" description="Polar residues" evidence="1">
    <location>
        <begin position="500"/>
        <end position="511"/>
    </location>
</feature>
<proteinExistence type="predicted"/>
<feature type="compositionally biased region" description="Basic and acidic residues" evidence="1">
    <location>
        <begin position="217"/>
        <end position="227"/>
    </location>
</feature>
<feature type="compositionally biased region" description="Low complexity" evidence="1">
    <location>
        <begin position="39"/>
        <end position="50"/>
    </location>
</feature>
<feature type="compositionally biased region" description="Basic and acidic residues" evidence="1">
    <location>
        <begin position="593"/>
        <end position="609"/>
    </location>
</feature>
<dbReference type="Proteomes" id="UP000306050">
    <property type="component" value="Chromosome SGRAM_10"/>
</dbReference>
<dbReference type="AlphaFoldDB" id="A0A4V6EUJ1"/>
<feature type="compositionally biased region" description="Low complexity" evidence="1">
    <location>
        <begin position="228"/>
        <end position="240"/>
    </location>
</feature>
<feature type="compositionally biased region" description="Basic and acidic residues" evidence="1">
    <location>
        <begin position="89"/>
        <end position="111"/>
    </location>
</feature>
<comment type="caution">
    <text evidence="2">The sequence shown here is derived from an EMBL/GenBank/DDBJ whole genome shotgun (WGS) entry which is preliminary data.</text>
</comment>
<evidence type="ECO:0000256" key="1">
    <source>
        <dbReference type="SAM" id="MobiDB-lite"/>
    </source>
</evidence>
<feature type="region of interest" description="Disordered" evidence="1">
    <location>
        <begin position="270"/>
        <end position="293"/>
    </location>
</feature>
<feature type="compositionally biased region" description="Acidic residues" evidence="1">
    <location>
        <begin position="203"/>
        <end position="213"/>
    </location>
</feature>
<feature type="compositionally biased region" description="Polar residues" evidence="1">
    <location>
        <begin position="119"/>
        <end position="130"/>
    </location>
</feature>
<feature type="compositionally biased region" description="Polar residues" evidence="1">
    <location>
        <begin position="372"/>
        <end position="388"/>
    </location>
</feature>
<reference evidence="2 3" key="1">
    <citation type="submission" date="2019-05" db="EMBL/GenBank/DDBJ databases">
        <title>Sporisorium graminicola CBS 10092 draft sequencing and annotation.</title>
        <authorList>
            <person name="Solano-Gonzalez S."/>
            <person name="Caddick M.X."/>
            <person name="Darby A."/>
        </authorList>
    </citation>
    <scope>NUCLEOTIDE SEQUENCE [LARGE SCALE GENOMIC DNA]</scope>
    <source>
        <strain evidence="2 3">CBS 10092</strain>
    </source>
</reference>
<gene>
    <name evidence="2" type="ORF">EX895_001176</name>
</gene>
<feature type="region of interest" description="Disordered" evidence="1">
    <location>
        <begin position="347"/>
        <end position="622"/>
    </location>
</feature>
<dbReference type="OrthoDB" id="3364608at2759"/>
<feature type="compositionally biased region" description="Low complexity" evidence="1">
    <location>
        <begin position="456"/>
        <end position="466"/>
    </location>
</feature>
<accession>A0A4V6EUJ1</accession>
<organism evidence="2 3">
    <name type="scientific">Sporisorium graminicola</name>
    <dbReference type="NCBI Taxonomy" id="280036"/>
    <lineage>
        <taxon>Eukaryota</taxon>
        <taxon>Fungi</taxon>
        <taxon>Dikarya</taxon>
        <taxon>Basidiomycota</taxon>
        <taxon>Ustilaginomycotina</taxon>
        <taxon>Ustilaginomycetes</taxon>
        <taxon>Ustilaginales</taxon>
        <taxon>Ustilaginaceae</taxon>
        <taxon>Sporisorium</taxon>
    </lineage>
</organism>
<feature type="compositionally biased region" description="Polar residues" evidence="1">
    <location>
        <begin position="445"/>
        <end position="455"/>
    </location>
</feature>
<dbReference type="RefSeq" id="XP_029741864.1">
    <property type="nucleotide sequence ID" value="XM_029881776.1"/>
</dbReference>
<evidence type="ECO:0000313" key="2">
    <source>
        <dbReference type="EMBL" id="TKY89879.1"/>
    </source>
</evidence>
<feature type="compositionally biased region" description="Low complexity" evidence="1">
    <location>
        <begin position="521"/>
        <end position="533"/>
    </location>
</feature>
<feature type="region of interest" description="Disordered" evidence="1">
    <location>
        <begin position="38"/>
        <end position="145"/>
    </location>
</feature>
<feature type="compositionally biased region" description="Polar residues" evidence="1">
    <location>
        <begin position="576"/>
        <end position="585"/>
    </location>
</feature>
<feature type="compositionally biased region" description="Basic and acidic residues" evidence="1">
    <location>
        <begin position="173"/>
        <end position="182"/>
    </location>
</feature>
<protein>
    <submittedName>
        <fullName evidence="2">Uncharacterized protein</fullName>
    </submittedName>
</protein>
<feature type="compositionally biased region" description="Basic residues" evidence="1">
    <location>
        <begin position="612"/>
        <end position="622"/>
    </location>
</feature>
<name>A0A4V6EUJ1_9BASI</name>